<dbReference type="InterPro" id="IPR015020">
    <property type="entry name" value="Rv2525c-like_Glyco_Hydro-like"/>
</dbReference>
<evidence type="ECO:0000259" key="3">
    <source>
        <dbReference type="Pfam" id="PF25275"/>
    </source>
</evidence>
<feature type="domain" description="Golvesin/Xly CBD-like" evidence="3">
    <location>
        <begin position="422"/>
        <end position="553"/>
    </location>
</feature>
<gene>
    <name evidence="4" type="ORF">FHR38_000545</name>
</gene>
<dbReference type="RefSeq" id="WP_184532460.1">
    <property type="nucleotide sequence ID" value="NZ_JACHJW010000001.1"/>
</dbReference>
<dbReference type="Pfam" id="PF08924">
    <property type="entry name" value="Rv2525c_GlyHyd-like"/>
    <property type="match status" value="1"/>
</dbReference>
<dbReference type="CDD" id="cd14488">
    <property type="entry name" value="CBM6-CBM35-CBM36_like_2"/>
    <property type="match status" value="1"/>
</dbReference>
<dbReference type="SUPFAM" id="SSF51445">
    <property type="entry name" value="(Trans)glycosidases"/>
    <property type="match status" value="1"/>
</dbReference>
<dbReference type="InterPro" id="IPR017853">
    <property type="entry name" value="GH"/>
</dbReference>
<dbReference type="InterPro" id="IPR033803">
    <property type="entry name" value="CBD-like_Golvesin-Xly"/>
</dbReference>
<feature type="chain" id="PRO_5031429037" description="DUF1906 domain-containing protein" evidence="1">
    <location>
        <begin position="21"/>
        <end position="554"/>
    </location>
</feature>
<organism evidence="4 5">
    <name type="scientific">Micromonospora polyrhachis</name>
    <dbReference type="NCBI Taxonomy" id="1282883"/>
    <lineage>
        <taxon>Bacteria</taxon>
        <taxon>Bacillati</taxon>
        <taxon>Actinomycetota</taxon>
        <taxon>Actinomycetes</taxon>
        <taxon>Micromonosporales</taxon>
        <taxon>Micromonosporaceae</taxon>
        <taxon>Micromonospora</taxon>
    </lineage>
</organism>
<evidence type="ECO:0000313" key="4">
    <source>
        <dbReference type="EMBL" id="MBB4956812.1"/>
    </source>
</evidence>
<evidence type="ECO:0000259" key="2">
    <source>
        <dbReference type="Pfam" id="PF08924"/>
    </source>
</evidence>
<feature type="signal peptide" evidence="1">
    <location>
        <begin position="1"/>
        <end position="20"/>
    </location>
</feature>
<dbReference type="EMBL" id="JACHJW010000001">
    <property type="protein sequence ID" value="MBB4956812.1"/>
    <property type="molecule type" value="Genomic_DNA"/>
</dbReference>
<reference evidence="4 5" key="1">
    <citation type="submission" date="2020-08" db="EMBL/GenBank/DDBJ databases">
        <title>Sequencing the genomes of 1000 actinobacteria strains.</title>
        <authorList>
            <person name="Klenk H.-P."/>
        </authorList>
    </citation>
    <scope>NUCLEOTIDE SEQUENCE [LARGE SCALE GENOMIC DNA]</scope>
    <source>
        <strain evidence="4 5">DSM 45886</strain>
    </source>
</reference>
<sequence>MASLAVAIVGVAGVATPAWAAPSDQQTVNYHGYRLAVPADWRVVDLADDPHACVRFDRPTVYLGHPGDEPWCPTNLVGRTAGLVIEPLDGITADRLTADTTVATGATAEAPLSRDGTIRVAVPDAGVLVTAEHTPSTEKTVRRILATASLGRAATPVSLDTLRTAAKPVASAAAAAASPQPGTYTGKGFDTCTAPTQSTMNTWRNSSPYRAVGIYISGASRSCTQANLTSTWVTNQINNGWHLIPIELDNQAPCGTRTPKMSYDPATARSQGATRATAAVNSAKALGIIAGSVIYNDIEHYPSTESCRAAVLSYLSGWTERLHALGYLSGMYSSGSSGVQDLCNAYNDTRYTRVDHLFFGWWNGVADTNAGSYCPSEYYANRQRIHQYTGDSYETWGGVRIYIDRDYLDVSTTTTPPQDFTVTVDNTTSGRFTASANWGTSAYSSQRMGPDYRFATPVSASDAAWYRADLPATGSYEVSVWYPADPGYNDSTPYVVATTSGNQTVRVNQRVNGGQWVSLGVFTLAAGDGDKVGVSRWTSGTGYVVADAVRITRV</sequence>
<dbReference type="AlphaFoldDB" id="A0A7W7SL66"/>
<evidence type="ECO:0000256" key="1">
    <source>
        <dbReference type="SAM" id="SignalP"/>
    </source>
</evidence>
<feature type="domain" description="Rv2525c-like glycoside hydrolase-like" evidence="2">
    <location>
        <begin position="202"/>
        <end position="407"/>
    </location>
</feature>
<dbReference type="Proteomes" id="UP000578819">
    <property type="component" value="Unassembled WGS sequence"/>
</dbReference>
<proteinExistence type="predicted"/>
<comment type="caution">
    <text evidence="4">The sequence shown here is derived from an EMBL/GenBank/DDBJ whole genome shotgun (WGS) entry which is preliminary data.</text>
</comment>
<evidence type="ECO:0000313" key="5">
    <source>
        <dbReference type="Proteomes" id="UP000578819"/>
    </source>
</evidence>
<keyword evidence="5" id="KW-1185">Reference proteome</keyword>
<protein>
    <recommendedName>
        <fullName evidence="6">DUF1906 domain-containing protein</fullName>
    </recommendedName>
</protein>
<name>A0A7W7SL66_9ACTN</name>
<evidence type="ECO:0008006" key="6">
    <source>
        <dbReference type="Google" id="ProtNLM"/>
    </source>
</evidence>
<keyword evidence="1" id="KW-0732">Signal</keyword>
<dbReference type="Gene3D" id="3.20.20.80">
    <property type="entry name" value="Glycosidases"/>
    <property type="match status" value="1"/>
</dbReference>
<accession>A0A7W7SL66</accession>
<dbReference type="Pfam" id="PF25275">
    <property type="entry name" value="Golvesin_C"/>
    <property type="match status" value="1"/>
</dbReference>